<dbReference type="EMBL" id="BSYR01000019">
    <property type="protein sequence ID" value="GMI82836.1"/>
    <property type="molecule type" value="Genomic_DNA"/>
</dbReference>
<feature type="region of interest" description="Disordered" evidence="1">
    <location>
        <begin position="442"/>
        <end position="462"/>
    </location>
</feature>
<evidence type="ECO:0000313" key="2">
    <source>
        <dbReference type="EMBL" id="GMI82836.1"/>
    </source>
</evidence>
<gene>
    <name evidence="2" type="ORF">HRI_001952900</name>
</gene>
<proteinExistence type="predicted"/>
<name>A0A9W7M098_HIBTR</name>
<organism evidence="2 3">
    <name type="scientific">Hibiscus trionum</name>
    <name type="common">Flower of an hour</name>
    <dbReference type="NCBI Taxonomy" id="183268"/>
    <lineage>
        <taxon>Eukaryota</taxon>
        <taxon>Viridiplantae</taxon>
        <taxon>Streptophyta</taxon>
        <taxon>Embryophyta</taxon>
        <taxon>Tracheophyta</taxon>
        <taxon>Spermatophyta</taxon>
        <taxon>Magnoliopsida</taxon>
        <taxon>eudicotyledons</taxon>
        <taxon>Gunneridae</taxon>
        <taxon>Pentapetalae</taxon>
        <taxon>rosids</taxon>
        <taxon>malvids</taxon>
        <taxon>Malvales</taxon>
        <taxon>Malvaceae</taxon>
        <taxon>Malvoideae</taxon>
        <taxon>Hibiscus</taxon>
    </lineage>
</organism>
<evidence type="ECO:0000313" key="3">
    <source>
        <dbReference type="Proteomes" id="UP001165190"/>
    </source>
</evidence>
<evidence type="ECO:0000256" key="1">
    <source>
        <dbReference type="SAM" id="MobiDB-lite"/>
    </source>
</evidence>
<comment type="caution">
    <text evidence="2">The sequence shown here is derived from an EMBL/GenBank/DDBJ whole genome shotgun (WGS) entry which is preliminary data.</text>
</comment>
<sequence length="497" mass="55595">MFKMRDFRTYKEALMSKKVRLNNQVRRDEDTFSKVLGGLQGGKNKEKNEEVTGKCEVRYVSEYPPVIKKDKIDRTILFRKELAAWIRYSVVGKIKSMYNTDIVQDALRAEGLRATVCPWEGNLVVIRLFNEQERNLLWESRRELLRTWLDELELLEGFDGKHVSKCWVLLSNVPLRIWNPEFFTGLCNQWGEVIKIDNETRELQRFDRARILIRTANTSRIPDRVSVLFHGVIHQLVVKTEEFEEDRVFIDGSRPGEERESDEADALFFDQDIQDVNFGVEKAGDSRFNGSDNFFIDDDGATLPREVTDNIPCGSTRDDIAARAQSTGSDLYEVVIGSEANPPLSLGLGARPGYSQRFDFGPAVSNGSQLHSVEIGLAGVNDGNWVSIPCKFHPGASGPLSGLENLKAGASSSRSKSKVNKNVGDKISKVAVLSKRSVKPPELLVSKPADRSQPLSENSVDNEEARTLVSMGVDLGVEFEASPLVIAALLLEVENGD</sequence>
<protein>
    <recommendedName>
        <fullName evidence="4">DUF4283 domain-containing protein</fullName>
    </recommendedName>
</protein>
<dbReference type="OrthoDB" id="1000944at2759"/>
<evidence type="ECO:0008006" key="4">
    <source>
        <dbReference type="Google" id="ProtNLM"/>
    </source>
</evidence>
<dbReference type="Proteomes" id="UP001165190">
    <property type="component" value="Unassembled WGS sequence"/>
</dbReference>
<dbReference type="AlphaFoldDB" id="A0A9W7M098"/>
<reference evidence="2" key="1">
    <citation type="submission" date="2023-05" db="EMBL/GenBank/DDBJ databases">
        <title>Genome and transcriptome analyses reveal genes involved in the formation of fine ridges on petal epidermal cells in Hibiscus trionum.</title>
        <authorList>
            <person name="Koshimizu S."/>
            <person name="Masuda S."/>
            <person name="Ishii T."/>
            <person name="Shirasu K."/>
            <person name="Hoshino A."/>
            <person name="Arita M."/>
        </authorList>
    </citation>
    <scope>NUCLEOTIDE SEQUENCE</scope>
    <source>
        <strain evidence="2">Hamamatsu line</strain>
    </source>
</reference>
<keyword evidence="3" id="KW-1185">Reference proteome</keyword>
<accession>A0A9W7M098</accession>